<evidence type="ECO:0000256" key="1">
    <source>
        <dbReference type="ARBA" id="ARBA00009080"/>
    </source>
</evidence>
<evidence type="ECO:0000259" key="4">
    <source>
        <dbReference type="Pfam" id="PF03446"/>
    </source>
</evidence>
<feature type="domain" description="3-hydroxyisobutyrate dehydrogenase-like NAD-binding" evidence="5">
    <location>
        <begin position="155"/>
        <end position="271"/>
    </location>
</feature>
<evidence type="ECO:0000313" key="6">
    <source>
        <dbReference type="EMBL" id="CCC81789.1"/>
    </source>
</evidence>
<dbReference type="HOGENOM" id="CLU_035117_1_1_2"/>
<dbReference type="OrthoDB" id="23890at2157"/>
<protein>
    <submittedName>
        <fullName evidence="6">3-hydroxyisobutyrate dehydrogenase related enzyme</fullName>
    </submittedName>
</protein>
<dbReference type="SUPFAM" id="SSF48179">
    <property type="entry name" value="6-phosphogluconate dehydrogenase C-terminal domain-like"/>
    <property type="match status" value="1"/>
</dbReference>
<dbReference type="InterPro" id="IPR036291">
    <property type="entry name" value="NAD(P)-bd_dom_sf"/>
</dbReference>
<dbReference type="InterPro" id="IPR029154">
    <property type="entry name" value="HIBADH-like_NADP-bd"/>
</dbReference>
<proteinExistence type="inferred from homology"/>
<organism evidence="6 7">
    <name type="scientific">Thermoproteus tenax (strain ATCC 35583 / DSM 2078 / JCM 9277 / NBRC 100435 / Kra 1)</name>
    <dbReference type="NCBI Taxonomy" id="768679"/>
    <lineage>
        <taxon>Archaea</taxon>
        <taxon>Thermoproteota</taxon>
        <taxon>Thermoprotei</taxon>
        <taxon>Thermoproteales</taxon>
        <taxon>Thermoproteaceae</taxon>
        <taxon>Thermoproteus</taxon>
    </lineage>
</organism>
<dbReference type="Proteomes" id="UP000002654">
    <property type="component" value="Chromosome"/>
</dbReference>
<evidence type="ECO:0000256" key="2">
    <source>
        <dbReference type="ARBA" id="ARBA00023002"/>
    </source>
</evidence>
<dbReference type="STRING" id="768679.TTX_1149"/>
<dbReference type="InterPro" id="IPR002204">
    <property type="entry name" value="3-OH-isobutyrate_DH-rel_CS"/>
</dbReference>
<dbReference type="GeneID" id="11262034"/>
<dbReference type="KEGG" id="ttn:TTX_1149"/>
<keyword evidence="3" id="KW-0520">NAD</keyword>
<dbReference type="InterPro" id="IPR013328">
    <property type="entry name" value="6PGD_dom2"/>
</dbReference>
<dbReference type="InterPro" id="IPR006115">
    <property type="entry name" value="6PGDH_NADP-bd"/>
</dbReference>
<dbReference type="InterPro" id="IPR008927">
    <property type="entry name" value="6-PGluconate_DH-like_C_sf"/>
</dbReference>
<gene>
    <name evidence="6" type="ordered locus">TTX_1149</name>
</gene>
<dbReference type="Pfam" id="PF03446">
    <property type="entry name" value="NAD_binding_2"/>
    <property type="match status" value="1"/>
</dbReference>
<keyword evidence="2" id="KW-0560">Oxidoreductase</keyword>
<dbReference type="RefSeq" id="WP_014127044.1">
    <property type="nucleotide sequence ID" value="NC_016070.1"/>
</dbReference>
<sequence length="284" mass="30625">MQMRVSVVGLGRMGRGMARNLARRGVEVTGFDISSEAAASSGVPLCRSLEQCFEADYVLLALPTGREVLDVLRRAPKSASPVVVDTTTQSMSELRSVLSVADRMRYLTCRVERGPREAEEGRLVLYVGGPPELYRQSEGLLRMLGEPIYVGSHEAATALKLISVYLLTSYVSALAEAAAVLKRSGLDPEGALTALSKGGAASAQLTSRMPPMLRGAYAEGFSASAALTAVRQFRELASELGLRRLPVADRLEEVLRDAISSGVGALDIAELEEYIEQKLHRQDQ</sequence>
<evidence type="ECO:0000259" key="5">
    <source>
        <dbReference type="Pfam" id="PF14833"/>
    </source>
</evidence>
<evidence type="ECO:0000313" key="7">
    <source>
        <dbReference type="Proteomes" id="UP000002654"/>
    </source>
</evidence>
<feature type="domain" description="6-phosphogluconate dehydrogenase NADP-binding" evidence="4">
    <location>
        <begin position="5"/>
        <end position="150"/>
    </location>
</feature>
<dbReference type="PANTHER" id="PTHR43060">
    <property type="entry name" value="3-HYDROXYISOBUTYRATE DEHYDROGENASE-LIKE 1, MITOCHONDRIAL-RELATED"/>
    <property type="match status" value="1"/>
</dbReference>
<reference evidence="6 7" key="1">
    <citation type="journal article" date="2011" name="PLoS ONE">
        <title>The complete genome sequence of Thermoproteus tenax: a physiologically versatile member of the Crenarchaeota.</title>
        <authorList>
            <person name="Siebers B."/>
            <person name="Zaparty M."/>
            <person name="Raddatz G."/>
            <person name="Tjaden B."/>
            <person name="Albers S.V."/>
            <person name="Bell S.D."/>
            <person name="Blombach F."/>
            <person name="Kletzin A."/>
            <person name="Kyrpides N."/>
            <person name="Lanz C."/>
            <person name="Plagens A."/>
            <person name="Rampp M."/>
            <person name="Rosinus A."/>
            <person name="von Jan M."/>
            <person name="Makarova K.S."/>
            <person name="Klenk H.P."/>
            <person name="Schuster S.C."/>
            <person name="Hensel R."/>
        </authorList>
    </citation>
    <scope>NUCLEOTIDE SEQUENCE [LARGE SCALE GENOMIC DNA]</scope>
    <source>
        <strain evidence="7">ATCC 35583 / DSM 2078 / JCM 9277 / NBRC 100435 / Kra 1</strain>
    </source>
</reference>
<dbReference type="PATRIC" id="fig|768679.9.peg.1159"/>
<dbReference type="PROSITE" id="PS00895">
    <property type="entry name" value="3_HYDROXYISOBUT_DH"/>
    <property type="match status" value="1"/>
</dbReference>
<dbReference type="Gene3D" id="1.10.1040.10">
    <property type="entry name" value="N-(1-d-carboxylethyl)-l-norvaline Dehydrogenase, domain 2"/>
    <property type="match status" value="1"/>
</dbReference>
<dbReference type="GO" id="GO:0051287">
    <property type="term" value="F:NAD binding"/>
    <property type="evidence" value="ECO:0007669"/>
    <property type="project" value="InterPro"/>
</dbReference>
<dbReference type="PIRSF" id="PIRSF000103">
    <property type="entry name" value="HIBADH"/>
    <property type="match status" value="1"/>
</dbReference>
<dbReference type="EMBL" id="FN869859">
    <property type="protein sequence ID" value="CCC81789.1"/>
    <property type="molecule type" value="Genomic_DNA"/>
</dbReference>
<evidence type="ECO:0000256" key="3">
    <source>
        <dbReference type="ARBA" id="ARBA00023027"/>
    </source>
</evidence>
<dbReference type="SUPFAM" id="SSF51735">
    <property type="entry name" value="NAD(P)-binding Rossmann-fold domains"/>
    <property type="match status" value="1"/>
</dbReference>
<dbReference type="PaxDb" id="768679-TTX_1149"/>
<dbReference type="AlphaFoldDB" id="G4RJP4"/>
<dbReference type="InterPro" id="IPR015815">
    <property type="entry name" value="HIBADH-related"/>
</dbReference>
<dbReference type="PANTHER" id="PTHR43060:SF15">
    <property type="entry name" value="3-HYDROXYISOBUTYRATE DEHYDROGENASE-LIKE 1, MITOCHONDRIAL-RELATED"/>
    <property type="match status" value="1"/>
</dbReference>
<name>G4RJP4_THETK</name>
<dbReference type="GO" id="GO:0050661">
    <property type="term" value="F:NADP binding"/>
    <property type="evidence" value="ECO:0007669"/>
    <property type="project" value="InterPro"/>
</dbReference>
<accession>G4RJP4</accession>
<dbReference type="Gene3D" id="3.40.50.720">
    <property type="entry name" value="NAD(P)-binding Rossmann-like Domain"/>
    <property type="match status" value="1"/>
</dbReference>
<dbReference type="GO" id="GO:0016491">
    <property type="term" value="F:oxidoreductase activity"/>
    <property type="evidence" value="ECO:0007669"/>
    <property type="project" value="UniProtKB-KW"/>
</dbReference>
<keyword evidence="7" id="KW-1185">Reference proteome</keyword>
<dbReference type="Pfam" id="PF14833">
    <property type="entry name" value="NAD_binding_11"/>
    <property type="match status" value="1"/>
</dbReference>
<dbReference type="eggNOG" id="arCOG00247">
    <property type="taxonomic scope" value="Archaea"/>
</dbReference>
<comment type="similarity">
    <text evidence="1">Belongs to the HIBADH-related family.</text>
</comment>